<name>A0A8S0PMI7_OLEEU</name>
<dbReference type="Pfam" id="PF04576">
    <property type="entry name" value="Zein-binding"/>
    <property type="match status" value="1"/>
</dbReference>
<feature type="domain" description="GTD-binding" evidence="7">
    <location>
        <begin position="5"/>
        <end position="103"/>
    </location>
</feature>
<evidence type="ECO:0000256" key="3">
    <source>
        <dbReference type="ARBA" id="ARBA00022989"/>
    </source>
</evidence>
<evidence type="ECO:0000259" key="7">
    <source>
        <dbReference type="PROSITE" id="PS51775"/>
    </source>
</evidence>
<dbReference type="PANTHER" id="PTHR31422:SF1">
    <property type="entry name" value="GTD-BINDING DOMAIN-CONTAINING PROTEIN"/>
    <property type="match status" value="1"/>
</dbReference>
<dbReference type="PROSITE" id="PS51775">
    <property type="entry name" value="GTD_BINDING"/>
    <property type="match status" value="1"/>
</dbReference>
<dbReference type="GO" id="GO:0080115">
    <property type="term" value="F:myosin XI tail binding"/>
    <property type="evidence" value="ECO:0007669"/>
    <property type="project" value="UniProtKB-ARBA"/>
</dbReference>
<feature type="compositionally biased region" description="Basic and acidic residues" evidence="6">
    <location>
        <begin position="161"/>
        <end position="192"/>
    </location>
</feature>
<evidence type="ECO:0000256" key="5">
    <source>
        <dbReference type="SAM" id="Coils"/>
    </source>
</evidence>
<evidence type="ECO:0000313" key="9">
    <source>
        <dbReference type="Proteomes" id="UP000594638"/>
    </source>
</evidence>
<sequence length="462" mass="52111">MMAEVDISALKDMLCAQQQLLQKLYNELDAEREASSTAASEALSVILRLHGEKAAVKMEAEQYKRLAEQKMSHAEESLSIFEDVLYQKEIEVADLDYQLRACRYKLLSTGCIDPGVGEIKFPENLLQGNDTLPGNRSLQRIRRRNSMPLCLKYSYPKTIDREGSTDTIPKIEDENAGKELNEQSSDNEKKTDNSMTEDINSSWEQIRKLDERVKEIAGANYGNFRNETHSPPQISSWLNSCNSYDPTNLGSKTQSPSPQLSTGNPLDLKRVAIVNETGLTKSPGNSSENGSTVGSPCSLNAHDVFEVPLVVQNHETCELQTKDEIKITCLGYERLAKADTALPKTVKFCDKDEPDWLKKLLQSIHHENNLSTIDCHLAVDRGTTSFSKLNQQNGASEILDTERSAVAQVSTYRMEELKLLNEIKNQINSLHDEIRRSKMKKSSRKEELSLVPLMEDMLYFWL</sequence>
<keyword evidence="3" id="KW-1133">Transmembrane helix</keyword>
<proteinExistence type="predicted"/>
<keyword evidence="5" id="KW-0175">Coiled coil</keyword>
<dbReference type="AlphaFoldDB" id="A0A8S0PMI7"/>
<dbReference type="OrthoDB" id="1105498at2759"/>
<dbReference type="Gramene" id="OE9A098084T1">
    <property type="protein sequence ID" value="OE9A098084C1"/>
    <property type="gene ID" value="OE9A098084"/>
</dbReference>
<dbReference type="EMBL" id="CACTIH010000104">
    <property type="protein sequence ID" value="CAA2953994.1"/>
    <property type="molecule type" value="Genomic_DNA"/>
</dbReference>
<keyword evidence="9" id="KW-1185">Reference proteome</keyword>
<feature type="coiled-coil region" evidence="5">
    <location>
        <begin position="413"/>
        <end position="440"/>
    </location>
</feature>
<comment type="caution">
    <text evidence="8">The sequence shown here is derived from an EMBL/GenBank/DDBJ whole genome shotgun (WGS) entry which is preliminary data.</text>
</comment>
<dbReference type="Gramene" id="OE9A098084T2">
    <property type="protein sequence ID" value="OE9A098084C2"/>
    <property type="gene ID" value="OE9A098084"/>
</dbReference>
<evidence type="ECO:0000256" key="2">
    <source>
        <dbReference type="ARBA" id="ARBA00022692"/>
    </source>
</evidence>
<reference evidence="8 9" key="1">
    <citation type="submission" date="2019-12" db="EMBL/GenBank/DDBJ databases">
        <authorList>
            <person name="Alioto T."/>
            <person name="Alioto T."/>
            <person name="Gomez Garrido J."/>
        </authorList>
    </citation>
    <scope>NUCLEOTIDE SEQUENCE [LARGE SCALE GENOMIC DNA]</scope>
</reference>
<protein>
    <recommendedName>
        <fullName evidence="7">GTD-binding domain-containing protein</fullName>
    </recommendedName>
</protein>
<feature type="region of interest" description="Disordered" evidence="6">
    <location>
        <begin position="161"/>
        <end position="199"/>
    </location>
</feature>
<evidence type="ECO:0000256" key="4">
    <source>
        <dbReference type="ARBA" id="ARBA00023136"/>
    </source>
</evidence>
<evidence type="ECO:0000256" key="1">
    <source>
        <dbReference type="ARBA" id="ARBA00004370"/>
    </source>
</evidence>
<gene>
    <name evidence="8" type="ORF">OLEA9_A098084</name>
</gene>
<comment type="subcellular location">
    <subcellularLocation>
        <location evidence="1">Membrane</location>
    </subcellularLocation>
</comment>
<dbReference type="InterPro" id="IPR007656">
    <property type="entry name" value="GTD-bd"/>
</dbReference>
<dbReference type="PANTHER" id="PTHR31422">
    <property type="entry name" value="BNAANNG28530D PROTEIN"/>
    <property type="match status" value="1"/>
</dbReference>
<evidence type="ECO:0000313" key="8">
    <source>
        <dbReference type="EMBL" id="CAA2953994.1"/>
    </source>
</evidence>
<accession>A0A8S0PMI7</accession>
<keyword evidence="2" id="KW-0812">Transmembrane</keyword>
<dbReference type="Proteomes" id="UP000594638">
    <property type="component" value="Unassembled WGS sequence"/>
</dbReference>
<evidence type="ECO:0000256" key="6">
    <source>
        <dbReference type="SAM" id="MobiDB-lite"/>
    </source>
</evidence>
<organism evidence="8 9">
    <name type="scientific">Olea europaea subsp. europaea</name>
    <dbReference type="NCBI Taxonomy" id="158383"/>
    <lineage>
        <taxon>Eukaryota</taxon>
        <taxon>Viridiplantae</taxon>
        <taxon>Streptophyta</taxon>
        <taxon>Embryophyta</taxon>
        <taxon>Tracheophyta</taxon>
        <taxon>Spermatophyta</taxon>
        <taxon>Magnoliopsida</taxon>
        <taxon>eudicotyledons</taxon>
        <taxon>Gunneridae</taxon>
        <taxon>Pentapetalae</taxon>
        <taxon>asterids</taxon>
        <taxon>lamiids</taxon>
        <taxon>Lamiales</taxon>
        <taxon>Oleaceae</taxon>
        <taxon>Oleeae</taxon>
        <taxon>Olea</taxon>
    </lineage>
</organism>
<keyword evidence="4" id="KW-0472">Membrane</keyword>
<dbReference type="GO" id="GO:0016020">
    <property type="term" value="C:membrane"/>
    <property type="evidence" value="ECO:0007669"/>
    <property type="project" value="UniProtKB-SubCell"/>
</dbReference>